<keyword evidence="5" id="KW-0406">Ion transport</keyword>
<evidence type="ECO:0000259" key="10">
    <source>
        <dbReference type="PROSITE" id="PS50042"/>
    </source>
</evidence>
<sequence>MDRNTIEKTLEYCLRLYLGHGGDSSPKADASIVKTQEKPISAKWLRRGALADGSGAGTSLWKGVRKNIFSLGLPTSRRRIRKTKAPLFRIDPESRCKRCWDVLVAICVTYTTFVVPYRICFRQDASGVLVYVENGIDVVFAIDIVLHFFTGVQLQNDEILYELKAISLAYIKGWFLLDLLSTLPIDFISKWTGHSSTNNQALLAAKLVRSLKITRLFKLAHVRKLSVMFQNLEDAVYTNQSVLSMIKIGLLMFSVSHLVACLWRFCATIPSDSTKTWVTEFHYNEVGRANQATLQYLASVYWAIVTMATIGYGDIVAQNNLERIVSIAIMAVGVTLFGYVIGTISSLVSNFDASATLYDEQMLLVKEYIISRNMPTHLRARVQEHFEYYYQNRSVFKERRILERLPTTLRNEMIHHSHSKIVAVIKYFRHCHESLISDLVMAMHPFNALKDDYIYTQNEIASHVFFAIKGEASILRSSAGTKKEILIAKIEAGDYFGELEVFAGHDVRIVSAIVTTYSELTFLSRSAIDKVSAQWPEIRRHFDKAAQESISLYEEKTQKSFHDSLVHHHEVDNPATLVMKSTQMNKAPKKQTSIVVPTSSETSNTSAVKSMKEPTAKISEKVFRPKAHPSMPRLPPLNYPASIGTQIGPTLQNTDEGSVPIQHEKRSLPPPSLLPEQDDYSTAKQSPQIRRNQFWCPIKYRQFTSAKYAPTSRHTESSNIRNLIKTIRNSFRARPTRHNLVNEQKLLKGAYILHPNAPSLIIRQIISGAGILYSIIMVPLRLGFDHDAAGGWYFLELGIDLFFFFDILLTFRTAYIDDERVLVISSRRIAIRYMKGSFVPDLLSTLPFDQLAGWFLHSTSDKKISFLPTKLLRLTRVARLLKLVRLIRLTRVFGKIREFLSPSTERLSKLMLLMTLFSHWNACAFHAAVLFSESSGLSNWCVETFYSPQKPLPASGSCTKNIAMKSRYIAALYWAFTTLTTVGYGDIKPSLYSVYELSLVIFLTVLNAIVFGYILACVITLIKNLNPSEREYRLRMTEMKDYLRDVCINATVCKSIKAHYRYNISSTCLFPEEKLFDQMPPSLRFDAARIVATETLFAIPVITVMEDSMKGFVSYILFLLKPIFFRRFEQVCQANTAGTEMFFLVEGTCHVRNPETQLERSLRKTALIEQYALIAKLEEKYQYKLSVTVSSAKCVLYSLSMQGFQAMADAVPSVSTFFLSQLGAALYEDDILTLSSLQQARILELFCLSQAFHSIANRQQARARLHFLSEVVVAAGSGKRRASEWSPGMLPRQLVNVDALSEQKSIDPNYTTSRQKLIACAKLVRAAASSSSGANVVTK</sequence>
<evidence type="ECO:0000256" key="1">
    <source>
        <dbReference type="ARBA" id="ARBA00004141"/>
    </source>
</evidence>
<organism evidence="11">
    <name type="scientific">Albugo laibachii Nc14</name>
    <dbReference type="NCBI Taxonomy" id="890382"/>
    <lineage>
        <taxon>Eukaryota</taxon>
        <taxon>Sar</taxon>
        <taxon>Stramenopiles</taxon>
        <taxon>Oomycota</taxon>
        <taxon>Peronosporomycetes</taxon>
        <taxon>Albuginales</taxon>
        <taxon>Albuginaceae</taxon>
        <taxon>Albugo</taxon>
    </lineage>
</organism>
<dbReference type="PANTHER" id="PTHR47823:SF9">
    <property type="entry name" value="CHROMOSOME UNDETERMINED SCAFFOLD_10, WHOLE GENOME SHOTGUN SEQUENCE"/>
    <property type="match status" value="1"/>
</dbReference>
<evidence type="ECO:0000256" key="3">
    <source>
        <dbReference type="ARBA" id="ARBA00022692"/>
    </source>
</evidence>
<protein>
    <submittedName>
        <fullName evidence="11">Voltagegated Ion Channel (VIC) Superfamily putative</fullName>
    </submittedName>
</protein>
<feature type="transmembrane region" description="Helical" evidence="9">
    <location>
        <begin position="324"/>
        <end position="348"/>
    </location>
</feature>
<reference evidence="11" key="2">
    <citation type="submission" date="2011-02" db="EMBL/GenBank/DDBJ databases">
        <authorList>
            <person name="MacLean D."/>
        </authorList>
    </citation>
    <scope>NUCLEOTIDE SEQUENCE</scope>
</reference>
<dbReference type="Pfam" id="PF00520">
    <property type="entry name" value="Ion_trans"/>
    <property type="match status" value="2"/>
</dbReference>
<evidence type="ECO:0000256" key="8">
    <source>
        <dbReference type="SAM" id="MobiDB-lite"/>
    </source>
</evidence>
<proteinExistence type="predicted"/>
<dbReference type="InterPro" id="IPR018490">
    <property type="entry name" value="cNMP-bd_dom_sf"/>
</dbReference>
<dbReference type="Gene3D" id="1.10.287.630">
    <property type="entry name" value="Helix hairpin bin"/>
    <property type="match status" value="2"/>
</dbReference>
<dbReference type="InterPro" id="IPR005821">
    <property type="entry name" value="Ion_trans_dom"/>
</dbReference>
<feature type="compositionally biased region" description="Polar residues" evidence="8">
    <location>
        <begin position="584"/>
        <end position="608"/>
    </location>
</feature>
<evidence type="ECO:0000256" key="2">
    <source>
        <dbReference type="ARBA" id="ARBA00022448"/>
    </source>
</evidence>
<evidence type="ECO:0000256" key="7">
    <source>
        <dbReference type="ARBA" id="ARBA00023303"/>
    </source>
</evidence>
<dbReference type="InterPro" id="IPR003938">
    <property type="entry name" value="K_chnl_volt-dep_EAG/ELK/ERG"/>
</dbReference>
<dbReference type="Gene3D" id="2.60.120.10">
    <property type="entry name" value="Jelly Rolls"/>
    <property type="match status" value="2"/>
</dbReference>
<evidence type="ECO:0000256" key="9">
    <source>
        <dbReference type="SAM" id="Phobius"/>
    </source>
</evidence>
<evidence type="ECO:0000256" key="6">
    <source>
        <dbReference type="ARBA" id="ARBA00023136"/>
    </source>
</evidence>
<dbReference type="SUPFAM" id="SSF51206">
    <property type="entry name" value="cAMP-binding domain-like"/>
    <property type="match status" value="2"/>
</dbReference>
<dbReference type="FunFam" id="1.10.287.70:FF:000123">
    <property type="entry name" value="Potassium channel KAT3"/>
    <property type="match status" value="1"/>
</dbReference>
<feature type="transmembrane region" description="Helical" evidence="9">
    <location>
        <begin position="760"/>
        <end position="780"/>
    </location>
</feature>
<dbReference type="PANTHER" id="PTHR47823">
    <property type="entry name" value="ION_TRANS DOMAIN-CONTAINING PROTEIN"/>
    <property type="match status" value="1"/>
</dbReference>
<feature type="region of interest" description="Disordered" evidence="8">
    <location>
        <begin position="584"/>
        <end position="614"/>
    </location>
</feature>
<dbReference type="InterPro" id="IPR000595">
    <property type="entry name" value="cNMP-bd_dom"/>
</dbReference>
<evidence type="ECO:0000313" key="11">
    <source>
        <dbReference type="EMBL" id="CCA26901.1"/>
    </source>
</evidence>
<dbReference type="GO" id="GO:0016020">
    <property type="term" value="C:membrane"/>
    <property type="evidence" value="ECO:0007669"/>
    <property type="project" value="UniProtKB-SubCell"/>
</dbReference>
<dbReference type="Pfam" id="PF00027">
    <property type="entry name" value="cNMP_binding"/>
    <property type="match status" value="1"/>
</dbReference>
<feature type="transmembrane region" description="Helical" evidence="9">
    <location>
        <begin position="792"/>
        <end position="811"/>
    </location>
</feature>
<dbReference type="Gene3D" id="1.10.287.70">
    <property type="match status" value="2"/>
</dbReference>
<feature type="transmembrane region" description="Helical" evidence="9">
    <location>
        <begin position="968"/>
        <end position="987"/>
    </location>
</feature>
<name>F0WZH8_9STRA</name>
<evidence type="ECO:0000256" key="5">
    <source>
        <dbReference type="ARBA" id="ARBA00023065"/>
    </source>
</evidence>
<gene>
    <name evidence="11" type="primary">AlNc14C428G11570</name>
    <name evidence="11" type="ORF">ALNC14_130450</name>
</gene>
<feature type="compositionally biased region" description="Polar residues" evidence="8">
    <location>
        <begin position="646"/>
        <end position="656"/>
    </location>
</feature>
<dbReference type="PROSITE" id="PS50042">
    <property type="entry name" value="CNMP_BINDING_3"/>
    <property type="match status" value="1"/>
</dbReference>
<dbReference type="SMART" id="SM00100">
    <property type="entry name" value="cNMP"/>
    <property type="match status" value="1"/>
</dbReference>
<accession>F0WZH8</accession>
<dbReference type="GO" id="GO:0005249">
    <property type="term" value="F:voltage-gated potassium channel activity"/>
    <property type="evidence" value="ECO:0007669"/>
    <property type="project" value="InterPro"/>
</dbReference>
<feature type="transmembrane region" description="Helical" evidence="9">
    <location>
        <begin position="294"/>
        <end position="312"/>
    </location>
</feature>
<dbReference type="EMBL" id="FR824471">
    <property type="protein sequence ID" value="CCA26901.1"/>
    <property type="molecule type" value="Genomic_DNA"/>
</dbReference>
<comment type="subcellular location">
    <subcellularLocation>
        <location evidence="1">Membrane</location>
        <topology evidence="1">Multi-pass membrane protein</topology>
    </subcellularLocation>
</comment>
<evidence type="ECO:0000256" key="4">
    <source>
        <dbReference type="ARBA" id="ARBA00022989"/>
    </source>
</evidence>
<feature type="transmembrane region" description="Helical" evidence="9">
    <location>
        <begin position="999"/>
        <end position="1022"/>
    </location>
</feature>
<feature type="domain" description="Cyclic nucleotide-binding" evidence="10">
    <location>
        <begin position="427"/>
        <end position="540"/>
    </location>
</feature>
<feature type="region of interest" description="Disordered" evidence="8">
    <location>
        <begin position="646"/>
        <end position="686"/>
    </location>
</feature>
<dbReference type="HOGENOM" id="CLU_004924_0_0_1"/>
<dbReference type="CDD" id="cd00038">
    <property type="entry name" value="CAP_ED"/>
    <property type="match status" value="1"/>
</dbReference>
<keyword evidence="6 9" id="KW-0472">Membrane</keyword>
<keyword evidence="3 9" id="KW-0812">Transmembrane</keyword>
<reference evidence="11" key="1">
    <citation type="journal article" date="2011" name="PLoS Biol.">
        <title>Gene gain and loss during evolution of obligate parasitism in the white rust pathogen of Arabidopsis thaliana.</title>
        <authorList>
            <person name="Kemen E."/>
            <person name="Gardiner A."/>
            <person name="Schultz-Larsen T."/>
            <person name="Kemen A.C."/>
            <person name="Balmuth A.L."/>
            <person name="Robert-Seilaniantz A."/>
            <person name="Bailey K."/>
            <person name="Holub E."/>
            <person name="Studholme D.J."/>
            <person name="Maclean D."/>
            <person name="Jones J.D."/>
        </authorList>
    </citation>
    <scope>NUCLEOTIDE SEQUENCE</scope>
</reference>
<dbReference type="PRINTS" id="PR01463">
    <property type="entry name" value="EAGCHANLFMLY"/>
</dbReference>
<keyword evidence="2" id="KW-0813">Transport</keyword>
<dbReference type="InterPro" id="IPR014710">
    <property type="entry name" value="RmlC-like_jellyroll"/>
</dbReference>
<keyword evidence="7" id="KW-0407">Ion channel</keyword>
<dbReference type="SUPFAM" id="SSF81324">
    <property type="entry name" value="Voltage-gated potassium channels"/>
    <property type="match status" value="2"/>
</dbReference>
<keyword evidence="4 9" id="KW-1133">Transmembrane helix</keyword>